<proteinExistence type="inferred from homology"/>
<evidence type="ECO:0000313" key="8">
    <source>
        <dbReference type="EMBL" id="KKQ36086.1"/>
    </source>
</evidence>
<reference evidence="8 9" key="1">
    <citation type="journal article" date="2015" name="Nature">
        <title>rRNA introns, odd ribosomes, and small enigmatic genomes across a large radiation of phyla.</title>
        <authorList>
            <person name="Brown C.T."/>
            <person name="Hug L.A."/>
            <person name="Thomas B.C."/>
            <person name="Sharon I."/>
            <person name="Castelle C.J."/>
            <person name="Singh A."/>
            <person name="Wilkins M.J."/>
            <person name="Williams K.H."/>
            <person name="Banfield J.F."/>
        </authorList>
    </citation>
    <scope>NUCLEOTIDE SEQUENCE [LARGE SCALE GENOMIC DNA]</scope>
</reference>
<feature type="coiled-coil region" evidence="7">
    <location>
        <begin position="28"/>
        <end position="79"/>
    </location>
</feature>
<comment type="caution">
    <text evidence="8">The sequence shown here is derived from an EMBL/GenBank/DDBJ whole genome shotgun (WGS) entry which is preliminary data.</text>
</comment>
<keyword evidence="4" id="KW-0378">Hydrolase</keyword>
<dbReference type="NCBIfam" id="TIGR01280">
    <property type="entry name" value="xseB"/>
    <property type="match status" value="1"/>
</dbReference>
<organism evidence="8 9">
    <name type="scientific">candidate division WS6 bacterium GW2011_GWA2_37_6</name>
    <dbReference type="NCBI Taxonomy" id="1619087"/>
    <lineage>
        <taxon>Bacteria</taxon>
        <taxon>Candidatus Dojkabacteria</taxon>
    </lineage>
</organism>
<keyword evidence="3" id="KW-0540">Nuclease</keyword>
<evidence type="ECO:0000256" key="1">
    <source>
        <dbReference type="ARBA" id="ARBA00009998"/>
    </source>
</evidence>
<dbReference type="InterPro" id="IPR037004">
    <property type="entry name" value="Exonuc_VII_ssu_sf"/>
</dbReference>
<dbReference type="Gene3D" id="1.10.287.1040">
    <property type="entry name" value="Exonuclease VII, small subunit"/>
    <property type="match status" value="1"/>
</dbReference>
<keyword evidence="5" id="KW-0269">Exonuclease</keyword>
<dbReference type="EC" id="3.1.11.6" evidence="6"/>
<name>A0A0G0K640_9BACT</name>
<evidence type="ECO:0000256" key="5">
    <source>
        <dbReference type="ARBA" id="ARBA00022839"/>
    </source>
</evidence>
<dbReference type="Pfam" id="PF02609">
    <property type="entry name" value="Exonuc_VII_S"/>
    <property type="match status" value="1"/>
</dbReference>
<evidence type="ECO:0000256" key="7">
    <source>
        <dbReference type="SAM" id="Coils"/>
    </source>
</evidence>
<dbReference type="InterPro" id="IPR003761">
    <property type="entry name" value="Exonuc_VII_S"/>
</dbReference>
<dbReference type="GO" id="GO:0008855">
    <property type="term" value="F:exodeoxyribonuclease VII activity"/>
    <property type="evidence" value="ECO:0007669"/>
    <property type="project" value="UniProtKB-UniRule"/>
</dbReference>
<evidence type="ECO:0000256" key="4">
    <source>
        <dbReference type="ARBA" id="ARBA00022801"/>
    </source>
</evidence>
<comment type="similarity">
    <text evidence="1">Belongs to the XseB family.</text>
</comment>
<dbReference type="SUPFAM" id="SSF116842">
    <property type="entry name" value="XseB-like"/>
    <property type="match status" value="1"/>
</dbReference>
<evidence type="ECO:0000256" key="2">
    <source>
        <dbReference type="ARBA" id="ARBA00022490"/>
    </source>
</evidence>
<gene>
    <name evidence="8" type="ORF">US52_C0009G0008</name>
</gene>
<dbReference type="AlphaFoldDB" id="A0A0G0K640"/>
<dbReference type="GO" id="GO:0009318">
    <property type="term" value="C:exodeoxyribonuclease VII complex"/>
    <property type="evidence" value="ECO:0007669"/>
    <property type="project" value="UniProtKB-UniRule"/>
</dbReference>
<keyword evidence="7" id="KW-0175">Coiled coil</keyword>
<keyword evidence="2" id="KW-0963">Cytoplasm</keyword>
<dbReference type="Proteomes" id="UP000034852">
    <property type="component" value="Unassembled WGS sequence"/>
</dbReference>
<protein>
    <recommendedName>
        <fullName evidence="6">Exodeoxyribonuclease VII small subunit</fullName>
        <ecNumber evidence="6">3.1.11.6</ecNumber>
    </recommendedName>
</protein>
<evidence type="ECO:0000256" key="3">
    <source>
        <dbReference type="ARBA" id="ARBA00022722"/>
    </source>
</evidence>
<accession>A0A0G0K640</accession>
<sequence length="88" mass="10391">MSGPVQFISHNFFTYENLLSYIMEKNRKNKIQEKVKELESIIKYFEEAEIDLDLAVEKYEKAAKLVTDLNSILKEYETRINKISSPEL</sequence>
<dbReference type="GO" id="GO:0006308">
    <property type="term" value="P:DNA catabolic process"/>
    <property type="evidence" value="ECO:0007669"/>
    <property type="project" value="UniProtKB-UniRule"/>
</dbReference>
<dbReference type="EMBL" id="LBTH01000009">
    <property type="protein sequence ID" value="KKQ36086.1"/>
    <property type="molecule type" value="Genomic_DNA"/>
</dbReference>
<evidence type="ECO:0000256" key="6">
    <source>
        <dbReference type="NCBIfam" id="TIGR01280"/>
    </source>
</evidence>
<evidence type="ECO:0000313" key="9">
    <source>
        <dbReference type="Proteomes" id="UP000034852"/>
    </source>
</evidence>